<sequence length="312" mass="35152">MPMKVLVVDDTNTDRLLLKLHLSKLGYTTLEASNGQEAIDLFLEHSQDLDLILMDVQMPYINGFDAVKTIRKIQEQKNQEWLPVIFLSASAEDDDIEGAILAGGDDYLMKPISQKVLSAKMLAMQRIADMRRRLVDSNLALEQLASTDHLTGVANRRSFELMLDREMSFTRRYGVPMALAMFDLDKFKLVNDTFGHDAGDAVLVEVSKRIKIALRDCDIIGRLGGEEFGIILHNVKEDDVFKVFDRYRKIVADHPILYEGAEIPITASIGVTMYAGKLEDKVALLKRVDQSLYEAKATGRNKVIYHPLSSCE</sequence>
<dbReference type="InterPro" id="IPR001789">
    <property type="entry name" value="Sig_transdc_resp-reg_receiver"/>
</dbReference>
<comment type="cofactor">
    <cofactor evidence="1">
        <name>Mg(2+)</name>
        <dbReference type="ChEBI" id="CHEBI:18420"/>
    </cofactor>
</comment>
<keyword evidence="4" id="KW-0597">Phosphoprotein</keyword>
<dbReference type="GO" id="GO:0052621">
    <property type="term" value="F:diguanylate cyclase activity"/>
    <property type="evidence" value="ECO:0007669"/>
    <property type="project" value="UniProtKB-EC"/>
</dbReference>
<dbReference type="EC" id="2.7.7.65" evidence="2"/>
<dbReference type="CDD" id="cd17546">
    <property type="entry name" value="REC_hyHK_CKI1_RcsC-like"/>
    <property type="match status" value="1"/>
</dbReference>
<dbReference type="Gene3D" id="3.30.70.270">
    <property type="match status" value="1"/>
</dbReference>
<evidence type="ECO:0000259" key="5">
    <source>
        <dbReference type="PROSITE" id="PS50110"/>
    </source>
</evidence>
<dbReference type="InterPro" id="IPR011006">
    <property type="entry name" value="CheY-like_superfamily"/>
</dbReference>
<reference evidence="7" key="1">
    <citation type="submission" date="2007-06" db="EMBL/GenBank/DDBJ databases">
        <title>Complete sequence of Marinomonas sp. MWYL1.</title>
        <authorList>
            <consortium name="US DOE Joint Genome Institute"/>
            <person name="Copeland A."/>
            <person name="Lucas S."/>
            <person name="Lapidus A."/>
            <person name="Barry K."/>
            <person name="Glavina del Rio T."/>
            <person name="Dalin E."/>
            <person name="Tice H."/>
            <person name="Pitluck S."/>
            <person name="Kiss H."/>
            <person name="Brettin T."/>
            <person name="Bruce D."/>
            <person name="Detter J.C."/>
            <person name="Han C."/>
            <person name="Schmutz J."/>
            <person name="Larimer F."/>
            <person name="Land M."/>
            <person name="Hauser L."/>
            <person name="Kyrpides N."/>
            <person name="Kim E."/>
            <person name="Johnston A.W.B."/>
            <person name="Todd J.D."/>
            <person name="Rogers R."/>
            <person name="Wexler M."/>
            <person name="Bond P.L."/>
            <person name="Li Y."/>
            <person name="Richardson P."/>
        </authorList>
    </citation>
    <scope>NUCLEOTIDE SEQUENCE [LARGE SCALE GENOMIC DNA]</scope>
    <source>
        <strain evidence="7">MWYL1</strain>
    </source>
</reference>
<dbReference type="EMBL" id="CP000749">
    <property type="protein sequence ID" value="ABR70945.1"/>
    <property type="molecule type" value="Genomic_DNA"/>
</dbReference>
<comment type="catalytic activity">
    <reaction evidence="3">
        <text>2 GTP = 3',3'-c-di-GMP + 2 diphosphate</text>
        <dbReference type="Rhea" id="RHEA:24898"/>
        <dbReference type="ChEBI" id="CHEBI:33019"/>
        <dbReference type="ChEBI" id="CHEBI:37565"/>
        <dbReference type="ChEBI" id="CHEBI:58805"/>
        <dbReference type="EC" id="2.7.7.65"/>
    </reaction>
</comment>
<dbReference type="InterPro" id="IPR050469">
    <property type="entry name" value="Diguanylate_Cyclase"/>
</dbReference>
<dbReference type="FunFam" id="3.30.70.270:FF:000001">
    <property type="entry name" value="Diguanylate cyclase domain protein"/>
    <property type="match status" value="1"/>
</dbReference>
<feature type="domain" description="GGDEF" evidence="6">
    <location>
        <begin position="175"/>
        <end position="308"/>
    </location>
</feature>
<dbReference type="InterPro" id="IPR029787">
    <property type="entry name" value="Nucleotide_cyclase"/>
</dbReference>
<evidence type="ECO:0000256" key="2">
    <source>
        <dbReference type="ARBA" id="ARBA00012528"/>
    </source>
</evidence>
<dbReference type="PROSITE" id="PS50887">
    <property type="entry name" value="GGDEF"/>
    <property type="match status" value="1"/>
</dbReference>
<organism evidence="7">
    <name type="scientific">Marinomonas sp. (strain MWYL1)</name>
    <dbReference type="NCBI Taxonomy" id="400668"/>
    <lineage>
        <taxon>Bacteria</taxon>
        <taxon>Pseudomonadati</taxon>
        <taxon>Pseudomonadota</taxon>
        <taxon>Gammaproteobacteria</taxon>
        <taxon>Oceanospirillales</taxon>
        <taxon>Oceanospirillaceae</taxon>
        <taxon>Marinomonas</taxon>
    </lineage>
</organism>
<dbReference type="STRING" id="400668.Mmwyl1_2023"/>
<dbReference type="GO" id="GO:0000160">
    <property type="term" value="P:phosphorelay signal transduction system"/>
    <property type="evidence" value="ECO:0007669"/>
    <property type="project" value="InterPro"/>
</dbReference>
<dbReference type="InterPro" id="IPR043128">
    <property type="entry name" value="Rev_trsase/Diguanyl_cyclase"/>
</dbReference>
<dbReference type="PANTHER" id="PTHR45138:SF9">
    <property type="entry name" value="DIGUANYLATE CYCLASE DGCM-RELATED"/>
    <property type="match status" value="1"/>
</dbReference>
<proteinExistence type="predicted"/>
<dbReference type="Pfam" id="PF00990">
    <property type="entry name" value="GGDEF"/>
    <property type="match status" value="1"/>
</dbReference>
<dbReference type="KEGG" id="mmw:Mmwyl1_2023"/>
<feature type="domain" description="Response regulatory" evidence="5">
    <location>
        <begin position="4"/>
        <end position="125"/>
    </location>
</feature>
<dbReference type="SUPFAM" id="SSF52172">
    <property type="entry name" value="CheY-like"/>
    <property type="match status" value="1"/>
</dbReference>
<dbReference type="PROSITE" id="PS50110">
    <property type="entry name" value="RESPONSE_REGULATORY"/>
    <property type="match status" value="1"/>
</dbReference>
<evidence type="ECO:0000256" key="1">
    <source>
        <dbReference type="ARBA" id="ARBA00001946"/>
    </source>
</evidence>
<evidence type="ECO:0000256" key="3">
    <source>
        <dbReference type="ARBA" id="ARBA00034247"/>
    </source>
</evidence>
<feature type="modified residue" description="4-aspartylphosphate" evidence="4">
    <location>
        <position position="55"/>
    </location>
</feature>
<dbReference type="PANTHER" id="PTHR45138">
    <property type="entry name" value="REGULATORY COMPONENTS OF SENSORY TRANSDUCTION SYSTEM"/>
    <property type="match status" value="1"/>
</dbReference>
<evidence type="ECO:0000256" key="4">
    <source>
        <dbReference type="PROSITE-ProRule" id="PRU00169"/>
    </source>
</evidence>
<dbReference type="SUPFAM" id="SSF55073">
    <property type="entry name" value="Nucleotide cyclase"/>
    <property type="match status" value="1"/>
</dbReference>
<dbReference type="SMART" id="SM00448">
    <property type="entry name" value="REC"/>
    <property type="match status" value="1"/>
</dbReference>
<name>A6VWW6_MARMS</name>
<accession>A6VWW6</accession>
<evidence type="ECO:0000259" key="6">
    <source>
        <dbReference type="PROSITE" id="PS50887"/>
    </source>
</evidence>
<dbReference type="NCBIfam" id="TIGR00254">
    <property type="entry name" value="GGDEF"/>
    <property type="match status" value="1"/>
</dbReference>
<dbReference type="InterPro" id="IPR000160">
    <property type="entry name" value="GGDEF_dom"/>
</dbReference>
<dbReference type="Gene3D" id="3.40.50.2300">
    <property type="match status" value="1"/>
</dbReference>
<gene>
    <name evidence="7" type="ordered locus">Mmwyl1_2023</name>
</gene>
<dbReference type="AlphaFoldDB" id="A6VWW6"/>
<dbReference type="HOGENOM" id="CLU_000445_11_28_6"/>
<dbReference type="Pfam" id="PF00072">
    <property type="entry name" value="Response_reg"/>
    <property type="match status" value="1"/>
</dbReference>
<dbReference type="eggNOG" id="COG3706">
    <property type="taxonomic scope" value="Bacteria"/>
</dbReference>
<dbReference type="CDD" id="cd01949">
    <property type="entry name" value="GGDEF"/>
    <property type="match status" value="1"/>
</dbReference>
<dbReference type="SMART" id="SM00267">
    <property type="entry name" value="GGDEF"/>
    <property type="match status" value="1"/>
</dbReference>
<evidence type="ECO:0000313" key="7">
    <source>
        <dbReference type="EMBL" id="ABR70945.1"/>
    </source>
</evidence>
<protein>
    <recommendedName>
        <fullName evidence="2">diguanylate cyclase</fullName>
        <ecNumber evidence="2">2.7.7.65</ecNumber>
    </recommendedName>
</protein>